<evidence type="ECO:0000313" key="1">
    <source>
        <dbReference type="EMBL" id="GAA1651874.1"/>
    </source>
</evidence>
<name>A0ABP4RI13_9ACTN</name>
<organism evidence="1 2">
    <name type="scientific">Kribbella alba</name>
    <dbReference type="NCBI Taxonomy" id="190197"/>
    <lineage>
        <taxon>Bacteria</taxon>
        <taxon>Bacillati</taxon>
        <taxon>Actinomycetota</taxon>
        <taxon>Actinomycetes</taxon>
        <taxon>Propionibacteriales</taxon>
        <taxon>Kribbellaceae</taxon>
        <taxon>Kribbella</taxon>
    </lineage>
</organism>
<dbReference type="EMBL" id="BAAANE010000008">
    <property type="protein sequence ID" value="GAA1651874.1"/>
    <property type="molecule type" value="Genomic_DNA"/>
</dbReference>
<keyword evidence="2" id="KW-1185">Reference proteome</keyword>
<gene>
    <name evidence="1" type="ORF">GCM10009744_49680</name>
</gene>
<reference evidence="2" key="1">
    <citation type="journal article" date="2019" name="Int. J. Syst. Evol. Microbiol.">
        <title>The Global Catalogue of Microorganisms (GCM) 10K type strain sequencing project: providing services to taxonomists for standard genome sequencing and annotation.</title>
        <authorList>
            <consortium name="The Broad Institute Genomics Platform"/>
            <consortium name="The Broad Institute Genome Sequencing Center for Infectious Disease"/>
            <person name="Wu L."/>
            <person name="Ma J."/>
        </authorList>
    </citation>
    <scope>NUCLEOTIDE SEQUENCE [LARGE SCALE GENOMIC DNA]</scope>
    <source>
        <strain evidence="2">JCM 14306</strain>
    </source>
</reference>
<evidence type="ECO:0000313" key="2">
    <source>
        <dbReference type="Proteomes" id="UP001501319"/>
    </source>
</evidence>
<comment type="caution">
    <text evidence="1">The sequence shown here is derived from an EMBL/GenBank/DDBJ whole genome shotgun (WGS) entry which is preliminary data.</text>
</comment>
<accession>A0ABP4RI13</accession>
<dbReference type="Proteomes" id="UP001501319">
    <property type="component" value="Unassembled WGS sequence"/>
</dbReference>
<sequence>MLLPVEPTQCAAPMDSLTIHGNSPCATRVPPTTRGLGSPWAEVVRALAEGAGTMTRAAVIAPKKAVLRAVAHRCLLIGLTMELHSLYTLQHSR</sequence>
<proteinExistence type="predicted"/>
<protein>
    <submittedName>
        <fullName evidence="1">Uncharacterized protein</fullName>
    </submittedName>
</protein>